<comment type="caution">
    <text evidence="2">The sequence shown here is derived from an EMBL/GenBank/DDBJ whole genome shotgun (WGS) entry which is preliminary data.</text>
</comment>
<dbReference type="Proteomes" id="UP000031307">
    <property type="component" value="Unassembled WGS sequence"/>
</dbReference>
<organism evidence="2 3">
    <name type="scientific">Parachlamydia acanthamoebae</name>
    <dbReference type="NCBI Taxonomy" id="83552"/>
    <lineage>
        <taxon>Bacteria</taxon>
        <taxon>Pseudomonadati</taxon>
        <taxon>Chlamydiota</taxon>
        <taxon>Chlamydiia</taxon>
        <taxon>Parachlamydiales</taxon>
        <taxon>Parachlamydiaceae</taxon>
        <taxon>Parachlamydia</taxon>
    </lineage>
</organism>
<keyword evidence="1" id="KW-0472">Membrane</keyword>
<feature type="transmembrane region" description="Helical" evidence="1">
    <location>
        <begin position="20"/>
        <end position="38"/>
    </location>
</feature>
<name>A0A0C1C3W4_9BACT</name>
<evidence type="ECO:0000313" key="3">
    <source>
        <dbReference type="Proteomes" id="UP000031307"/>
    </source>
</evidence>
<evidence type="ECO:0000313" key="2">
    <source>
        <dbReference type="EMBL" id="KIA78206.1"/>
    </source>
</evidence>
<keyword evidence="1" id="KW-1133">Transmembrane helix</keyword>
<dbReference type="AlphaFoldDB" id="A0A0C1C3W4"/>
<accession>A0A0C1C3W4</accession>
<sequence>MEIYQSIILILKNKGRFRMLRVWLTTGLVILHTFLHAIPNKVLLMRHAEKPLEGICLNLKGLERAAALVPYFQGRSEIQQYGTPVVIFALKPGPENGSVRSIQTVAPLAHAMGIQLNTDFEDPQYPKMIEWIKTHPGFQDKTVLICWEHHVLPDMAKQFGASTVPATWEGDVFDRVWVLDLSQEEVIFTDIPQRLLFGDSSAGAS</sequence>
<reference evidence="2 3" key="1">
    <citation type="journal article" date="2014" name="Mol. Biol. Evol.">
        <title>Massive expansion of Ubiquitination-related gene families within the Chlamydiae.</title>
        <authorList>
            <person name="Domman D."/>
            <person name="Collingro A."/>
            <person name="Lagkouvardos I."/>
            <person name="Gehre L."/>
            <person name="Weinmaier T."/>
            <person name="Rattei T."/>
            <person name="Subtil A."/>
            <person name="Horn M."/>
        </authorList>
    </citation>
    <scope>NUCLEOTIDE SEQUENCE [LARGE SCALE GENOMIC DNA]</scope>
    <source>
        <strain evidence="2 3">OEW1</strain>
    </source>
</reference>
<dbReference type="EMBL" id="JSAM01000031">
    <property type="protein sequence ID" value="KIA78206.1"/>
    <property type="molecule type" value="Genomic_DNA"/>
</dbReference>
<gene>
    <name evidence="2" type="ORF">DB43_EL00170</name>
</gene>
<evidence type="ECO:0000256" key="1">
    <source>
        <dbReference type="SAM" id="Phobius"/>
    </source>
</evidence>
<dbReference type="PATRIC" id="fig|83552.4.peg.593"/>
<proteinExistence type="predicted"/>
<protein>
    <recommendedName>
        <fullName evidence="4">Histidine phosphatase family protein</fullName>
    </recommendedName>
</protein>
<keyword evidence="1" id="KW-0812">Transmembrane</keyword>
<evidence type="ECO:0008006" key="4">
    <source>
        <dbReference type="Google" id="ProtNLM"/>
    </source>
</evidence>